<dbReference type="EMBL" id="CP023406">
    <property type="protein sequence ID" value="ATD66164.1"/>
    <property type="molecule type" value="Genomic_DNA"/>
</dbReference>
<keyword evidence="4" id="KW-1185">Reference proteome</keyword>
<feature type="compositionally biased region" description="Pro residues" evidence="1">
    <location>
        <begin position="143"/>
        <end position="157"/>
    </location>
</feature>
<sequence length="157" mass="15296">MNKPLFFAALLCAVATAPAIAQGQSAPTLQVDSGSAMISQGGEFTPAASGTQVPAGSRVMLAEGSRATLVYPNGCSQPLSSAGVYSVPSTCVAAASGGNASRSNVYGPVGASGVEWGAVGIIGGSVAAIVAIAEGTLDDSDPPQEPLRGAPPPPVSR</sequence>
<evidence type="ECO:0000256" key="2">
    <source>
        <dbReference type="SAM" id="SignalP"/>
    </source>
</evidence>
<proteinExistence type="predicted"/>
<organism evidence="3 4">
    <name type="scientific">Luteimonas chenhongjianii</name>
    <dbReference type="NCBI Taxonomy" id="2006110"/>
    <lineage>
        <taxon>Bacteria</taxon>
        <taxon>Pseudomonadati</taxon>
        <taxon>Pseudomonadota</taxon>
        <taxon>Gammaproteobacteria</taxon>
        <taxon>Lysobacterales</taxon>
        <taxon>Lysobacteraceae</taxon>
        <taxon>Luteimonas</taxon>
    </lineage>
</organism>
<dbReference type="KEGG" id="lum:CNR27_00765"/>
<dbReference type="OrthoDB" id="5976207at2"/>
<feature type="chain" id="PRO_5012696696" evidence="2">
    <location>
        <begin position="22"/>
        <end position="157"/>
    </location>
</feature>
<reference evidence="4" key="1">
    <citation type="submission" date="2017-09" db="EMBL/GenBank/DDBJ databases">
        <title>Luteimonas liuhanmingii sp.nov., isolated from the intestinal contents of Tibetan Plateau Pika in Yushu, Qinghai Province, China.</title>
        <authorList>
            <person name="Gui Z."/>
        </authorList>
    </citation>
    <scope>NUCLEOTIDE SEQUENCE [LARGE SCALE GENOMIC DNA]</scope>
    <source>
        <strain evidence="4">100111</strain>
    </source>
</reference>
<evidence type="ECO:0000313" key="3">
    <source>
        <dbReference type="EMBL" id="ATD66164.1"/>
    </source>
</evidence>
<keyword evidence="2" id="KW-0732">Signal</keyword>
<dbReference type="RefSeq" id="WP_096296495.1">
    <property type="nucleotide sequence ID" value="NZ_CP023406.1"/>
</dbReference>
<evidence type="ECO:0000313" key="4">
    <source>
        <dbReference type="Proteomes" id="UP000218968"/>
    </source>
</evidence>
<feature type="signal peptide" evidence="2">
    <location>
        <begin position="1"/>
        <end position="21"/>
    </location>
</feature>
<dbReference type="Proteomes" id="UP000218968">
    <property type="component" value="Chromosome"/>
</dbReference>
<name>A0A290XAH1_9GAMM</name>
<protein>
    <submittedName>
        <fullName evidence="3">Uncharacterized protein</fullName>
    </submittedName>
</protein>
<evidence type="ECO:0000256" key="1">
    <source>
        <dbReference type="SAM" id="MobiDB-lite"/>
    </source>
</evidence>
<accession>A0A290XAH1</accession>
<dbReference type="AlphaFoldDB" id="A0A290XAH1"/>
<feature type="region of interest" description="Disordered" evidence="1">
    <location>
        <begin position="136"/>
        <end position="157"/>
    </location>
</feature>
<gene>
    <name evidence="3" type="ORF">CNR27_00765</name>
</gene>